<feature type="domain" description="Peptidase S1" evidence="3">
    <location>
        <begin position="8"/>
        <end position="79"/>
    </location>
</feature>
<dbReference type="Proteomes" id="UP001479290">
    <property type="component" value="Unassembled WGS sequence"/>
</dbReference>
<dbReference type="GO" id="GO:0004252">
    <property type="term" value="F:serine-type endopeptidase activity"/>
    <property type="evidence" value="ECO:0007669"/>
    <property type="project" value="InterPro"/>
</dbReference>
<accession>A0AAW2A2H0</accession>
<evidence type="ECO:0000313" key="4">
    <source>
        <dbReference type="EMBL" id="KAK9967542.1"/>
    </source>
</evidence>
<dbReference type="SUPFAM" id="SSF50494">
    <property type="entry name" value="Trypsin-like serine proteases"/>
    <property type="match status" value="1"/>
</dbReference>
<dbReference type="InterPro" id="IPR051487">
    <property type="entry name" value="Ser/Thr_Proteases_Immune/Dev"/>
</dbReference>
<dbReference type="InterPro" id="IPR001254">
    <property type="entry name" value="Trypsin_dom"/>
</dbReference>
<comment type="caution">
    <text evidence="4">The sequence shown here is derived from an EMBL/GenBank/DDBJ whole genome shotgun (WGS) entry which is preliminary data.</text>
</comment>
<reference evidence="4 5" key="1">
    <citation type="submission" date="2024-05" db="EMBL/GenBank/DDBJ databases">
        <title>A high-quality chromosomal-level genome assembly of Topmouth culter (Culter alburnus).</title>
        <authorList>
            <person name="Zhao H."/>
        </authorList>
    </citation>
    <scope>NUCLEOTIDE SEQUENCE [LARGE SCALE GENOMIC DNA]</scope>
    <source>
        <strain evidence="4">CATC2023</strain>
        <tissue evidence="4">Muscle</tissue>
    </source>
</reference>
<gene>
    <name evidence="4" type="ORF">ABG768_001938</name>
</gene>
<feature type="non-terminal residue" evidence="4">
    <location>
        <position position="84"/>
    </location>
</feature>
<sequence length="84" mass="9195">LQEKVELNNVKWISLPKKGEDVGTDAVCSVAGWGAQTINGEPTNRLMEANVYVMNNTECSNKWGTYRFSASQMMCTYGHGGSCS</sequence>
<evidence type="ECO:0000313" key="5">
    <source>
        <dbReference type="Proteomes" id="UP001479290"/>
    </source>
</evidence>
<dbReference type="GO" id="GO:0006508">
    <property type="term" value="P:proteolysis"/>
    <property type="evidence" value="ECO:0007669"/>
    <property type="project" value="InterPro"/>
</dbReference>
<organism evidence="4 5">
    <name type="scientific">Culter alburnus</name>
    <name type="common">Topmouth culter</name>
    <dbReference type="NCBI Taxonomy" id="194366"/>
    <lineage>
        <taxon>Eukaryota</taxon>
        <taxon>Metazoa</taxon>
        <taxon>Chordata</taxon>
        <taxon>Craniata</taxon>
        <taxon>Vertebrata</taxon>
        <taxon>Euteleostomi</taxon>
        <taxon>Actinopterygii</taxon>
        <taxon>Neopterygii</taxon>
        <taxon>Teleostei</taxon>
        <taxon>Ostariophysi</taxon>
        <taxon>Cypriniformes</taxon>
        <taxon>Xenocyprididae</taxon>
        <taxon>Xenocypridinae</taxon>
        <taxon>Culter</taxon>
    </lineage>
</organism>
<keyword evidence="1" id="KW-1015">Disulfide bond</keyword>
<evidence type="ECO:0000256" key="2">
    <source>
        <dbReference type="ARBA" id="ARBA00024195"/>
    </source>
</evidence>
<evidence type="ECO:0000256" key="1">
    <source>
        <dbReference type="ARBA" id="ARBA00023157"/>
    </source>
</evidence>
<keyword evidence="5" id="KW-1185">Reference proteome</keyword>
<name>A0AAW2A2H0_CULAL</name>
<dbReference type="EMBL" id="JAWDJR010000010">
    <property type="protein sequence ID" value="KAK9967542.1"/>
    <property type="molecule type" value="Genomic_DNA"/>
</dbReference>
<feature type="non-terminal residue" evidence="4">
    <location>
        <position position="1"/>
    </location>
</feature>
<dbReference type="AlphaFoldDB" id="A0AAW2A2H0"/>
<dbReference type="PANTHER" id="PTHR24256">
    <property type="entry name" value="TRYPTASE-RELATED"/>
    <property type="match status" value="1"/>
</dbReference>
<dbReference type="InterPro" id="IPR043504">
    <property type="entry name" value="Peptidase_S1_PA_chymotrypsin"/>
</dbReference>
<comment type="similarity">
    <text evidence="2">Belongs to the peptidase S1 family. CLIP subfamily.</text>
</comment>
<evidence type="ECO:0000259" key="3">
    <source>
        <dbReference type="Pfam" id="PF00089"/>
    </source>
</evidence>
<dbReference type="InterPro" id="IPR009003">
    <property type="entry name" value="Peptidase_S1_PA"/>
</dbReference>
<dbReference type="Gene3D" id="2.40.10.10">
    <property type="entry name" value="Trypsin-like serine proteases"/>
    <property type="match status" value="1"/>
</dbReference>
<protein>
    <recommendedName>
        <fullName evidence="3">Peptidase S1 domain-containing protein</fullName>
    </recommendedName>
</protein>
<dbReference type="Pfam" id="PF00089">
    <property type="entry name" value="Trypsin"/>
    <property type="match status" value="1"/>
</dbReference>
<proteinExistence type="inferred from homology"/>